<gene>
    <name evidence="1" type="ORF">MPEAHAMD_2658</name>
</gene>
<dbReference type="RefSeq" id="WP_133123728.1">
    <property type="nucleotide sequence ID" value="NZ_BPQJ01000011.1"/>
</dbReference>
<protein>
    <submittedName>
        <fullName evidence="1">Uncharacterized protein</fullName>
    </submittedName>
</protein>
<sequence>MRGYPGMQGEGRHGGKRRGAGLIVLAWLSGPGMALGAEGDCFDYGALGAGSGPSLGTIKAGATRVPFVQGASGRKGCPGPDPACREKAFLVPGNTVILGGATPGFVCATYVGQKGAVRSGWLPDAAVTRTPAASAPALKDWTGTWTAPEQTLVIRPGKAAGTLSVKGDATYGALDPDRVRRGAVNMGNVEGETAPSGAALAFTMGDKGTLPFAAGDPADCRLRLTLLPPFLLAEDNNACGGMNVTFATVYRRTRP</sequence>
<accession>A0AA37HC38</accession>
<reference evidence="1" key="2">
    <citation type="submission" date="2021-08" db="EMBL/GenBank/DDBJ databases">
        <authorList>
            <person name="Tani A."/>
            <person name="Ola A."/>
            <person name="Ogura Y."/>
            <person name="Katsura K."/>
            <person name="Hayashi T."/>
        </authorList>
    </citation>
    <scope>NUCLEOTIDE SEQUENCE</scope>
    <source>
        <strain evidence="1">JCM 32048</strain>
    </source>
</reference>
<dbReference type="Proteomes" id="UP001055286">
    <property type="component" value="Unassembled WGS sequence"/>
</dbReference>
<evidence type="ECO:0000313" key="1">
    <source>
        <dbReference type="EMBL" id="GJD62505.1"/>
    </source>
</evidence>
<name>A0AA37HC38_9HYPH</name>
<reference evidence="1" key="1">
    <citation type="journal article" date="2016" name="Front. Microbiol.">
        <title>Genome Sequence of the Piezophilic, Mesophilic Sulfate-Reducing Bacterium Desulfovibrio indicus J2T.</title>
        <authorList>
            <person name="Cao J."/>
            <person name="Maignien L."/>
            <person name="Shao Z."/>
            <person name="Alain K."/>
            <person name="Jebbar M."/>
        </authorList>
    </citation>
    <scope>NUCLEOTIDE SEQUENCE</scope>
    <source>
        <strain evidence="1">JCM 32048</strain>
    </source>
</reference>
<dbReference type="EMBL" id="BPQJ01000011">
    <property type="protein sequence ID" value="GJD62505.1"/>
    <property type="molecule type" value="Genomic_DNA"/>
</dbReference>
<proteinExistence type="predicted"/>
<keyword evidence="2" id="KW-1185">Reference proteome</keyword>
<comment type="caution">
    <text evidence="1">The sequence shown here is derived from an EMBL/GenBank/DDBJ whole genome shotgun (WGS) entry which is preliminary data.</text>
</comment>
<evidence type="ECO:0000313" key="2">
    <source>
        <dbReference type="Proteomes" id="UP001055286"/>
    </source>
</evidence>
<dbReference type="AlphaFoldDB" id="A0AA37HC38"/>
<organism evidence="1 2">
    <name type="scientific">Methylobacterium frigidaeris</name>
    <dbReference type="NCBI Taxonomy" id="2038277"/>
    <lineage>
        <taxon>Bacteria</taxon>
        <taxon>Pseudomonadati</taxon>
        <taxon>Pseudomonadota</taxon>
        <taxon>Alphaproteobacteria</taxon>
        <taxon>Hyphomicrobiales</taxon>
        <taxon>Methylobacteriaceae</taxon>
        <taxon>Methylobacterium</taxon>
    </lineage>
</organism>